<reference evidence="2" key="1">
    <citation type="journal article" date="2022" name="Int. J. Mol. Sci.">
        <title>Draft Genome of Tanacetum Coccineum: Genomic Comparison of Closely Related Tanacetum-Family Plants.</title>
        <authorList>
            <person name="Yamashiro T."/>
            <person name="Shiraishi A."/>
            <person name="Nakayama K."/>
            <person name="Satake H."/>
        </authorList>
    </citation>
    <scope>NUCLEOTIDE SEQUENCE</scope>
</reference>
<name>A0ABQ5IIY2_9ASTR</name>
<proteinExistence type="predicted"/>
<evidence type="ECO:0000256" key="1">
    <source>
        <dbReference type="SAM" id="MobiDB-lite"/>
    </source>
</evidence>
<feature type="region of interest" description="Disordered" evidence="1">
    <location>
        <begin position="210"/>
        <end position="244"/>
    </location>
</feature>
<dbReference type="EMBL" id="BQNB010020834">
    <property type="protein sequence ID" value="GJU00135.1"/>
    <property type="molecule type" value="Genomic_DNA"/>
</dbReference>
<protein>
    <submittedName>
        <fullName evidence="2">Uncharacterized protein</fullName>
    </submittedName>
</protein>
<sequence length="244" mass="27084">MYRITKIETPTPVTKTNTSVSNSTSVETSNSVRRLESKDTKLKKRVLKNTNVKGMSKNVQKFSSSVNVGSNKRKTMNLIVCQSNTNVLKAKTVNAINDGSNIVCVSYGRDVFMISHEKCVALYALTGDSRVKRALFTSFVAAKSKNLEATSVVAKSRFSVAKTPTTTNKVSNASSLSLNSSQSRTLRNYMKNKITTSRKWQKWFEHQQSFNWSPKSKTAQSTPSVSKSSTSVQKKFKTPVTTQK</sequence>
<feature type="region of interest" description="Disordered" evidence="1">
    <location>
        <begin position="1"/>
        <end position="38"/>
    </location>
</feature>
<organism evidence="2 3">
    <name type="scientific">Tanacetum coccineum</name>
    <dbReference type="NCBI Taxonomy" id="301880"/>
    <lineage>
        <taxon>Eukaryota</taxon>
        <taxon>Viridiplantae</taxon>
        <taxon>Streptophyta</taxon>
        <taxon>Embryophyta</taxon>
        <taxon>Tracheophyta</taxon>
        <taxon>Spermatophyta</taxon>
        <taxon>Magnoliopsida</taxon>
        <taxon>eudicotyledons</taxon>
        <taxon>Gunneridae</taxon>
        <taxon>Pentapetalae</taxon>
        <taxon>asterids</taxon>
        <taxon>campanulids</taxon>
        <taxon>Asterales</taxon>
        <taxon>Asteraceae</taxon>
        <taxon>Asteroideae</taxon>
        <taxon>Anthemideae</taxon>
        <taxon>Anthemidinae</taxon>
        <taxon>Tanacetum</taxon>
    </lineage>
</organism>
<evidence type="ECO:0000313" key="2">
    <source>
        <dbReference type="EMBL" id="GJU00135.1"/>
    </source>
</evidence>
<keyword evidence="3" id="KW-1185">Reference proteome</keyword>
<evidence type="ECO:0000313" key="3">
    <source>
        <dbReference type="Proteomes" id="UP001151760"/>
    </source>
</evidence>
<reference evidence="2" key="2">
    <citation type="submission" date="2022-01" db="EMBL/GenBank/DDBJ databases">
        <authorList>
            <person name="Yamashiro T."/>
            <person name="Shiraishi A."/>
            <person name="Satake H."/>
            <person name="Nakayama K."/>
        </authorList>
    </citation>
    <scope>NUCLEOTIDE SEQUENCE</scope>
</reference>
<accession>A0ABQ5IIY2</accession>
<feature type="compositionally biased region" description="Low complexity" evidence="1">
    <location>
        <begin position="218"/>
        <end position="233"/>
    </location>
</feature>
<dbReference type="Proteomes" id="UP001151760">
    <property type="component" value="Unassembled WGS sequence"/>
</dbReference>
<comment type="caution">
    <text evidence="2">The sequence shown here is derived from an EMBL/GenBank/DDBJ whole genome shotgun (WGS) entry which is preliminary data.</text>
</comment>
<feature type="compositionally biased region" description="Low complexity" evidence="1">
    <location>
        <begin position="8"/>
        <end position="32"/>
    </location>
</feature>
<gene>
    <name evidence="2" type="ORF">Tco_1110473</name>
</gene>